<protein>
    <submittedName>
        <fullName evidence="3">Uncharacterized protein</fullName>
    </submittedName>
</protein>
<reference evidence="3" key="1">
    <citation type="journal article" date="2021" name="Nat. Commun.">
        <title>Genetic determinants of endophytism in the Arabidopsis root mycobiome.</title>
        <authorList>
            <person name="Mesny F."/>
            <person name="Miyauchi S."/>
            <person name="Thiergart T."/>
            <person name="Pickel B."/>
            <person name="Atanasova L."/>
            <person name="Karlsson M."/>
            <person name="Huettel B."/>
            <person name="Barry K.W."/>
            <person name="Haridas S."/>
            <person name="Chen C."/>
            <person name="Bauer D."/>
            <person name="Andreopoulos W."/>
            <person name="Pangilinan J."/>
            <person name="LaButti K."/>
            <person name="Riley R."/>
            <person name="Lipzen A."/>
            <person name="Clum A."/>
            <person name="Drula E."/>
            <person name="Henrissat B."/>
            <person name="Kohler A."/>
            <person name="Grigoriev I.V."/>
            <person name="Martin F.M."/>
            <person name="Hacquard S."/>
        </authorList>
    </citation>
    <scope>NUCLEOTIDE SEQUENCE</scope>
    <source>
        <strain evidence="3">MPI-CAGE-CH-0230</strain>
    </source>
</reference>
<evidence type="ECO:0000313" key="4">
    <source>
        <dbReference type="Proteomes" id="UP000756346"/>
    </source>
</evidence>
<dbReference type="OrthoDB" id="10533422at2759"/>
<dbReference type="GeneID" id="70192686"/>
<dbReference type="EMBL" id="JAGTJQ010000002">
    <property type="protein sequence ID" value="KAH7037301.1"/>
    <property type="molecule type" value="Genomic_DNA"/>
</dbReference>
<feature type="compositionally biased region" description="Polar residues" evidence="2">
    <location>
        <begin position="267"/>
        <end position="288"/>
    </location>
</feature>
<feature type="compositionally biased region" description="Polar residues" evidence="2">
    <location>
        <begin position="1"/>
        <end position="14"/>
    </location>
</feature>
<dbReference type="AlphaFoldDB" id="A0A9P9BU66"/>
<name>A0A9P9BU66_9PEZI</name>
<keyword evidence="4" id="KW-1185">Reference proteome</keyword>
<keyword evidence="1" id="KW-0175">Coiled coil</keyword>
<organism evidence="3 4">
    <name type="scientific">Microdochium trichocladiopsis</name>
    <dbReference type="NCBI Taxonomy" id="1682393"/>
    <lineage>
        <taxon>Eukaryota</taxon>
        <taxon>Fungi</taxon>
        <taxon>Dikarya</taxon>
        <taxon>Ascomycota</taxon>
        <taxon>Pezizomycotina</taxon>
        <taxon>Sordariomycetes</taxon>
        <taxon>Xylariomycetidae</taxon>
        <taxon>Xylariales</taxon>
        <taxon>Microdochiaceae</taxon>
        <taxon>Microdochium</taxon>
    </lineage>
</organism>
<sequence>MTSRQFSIAGSVSETTDELPDANTLPDNSDADGTSKKGYLGKSSSSSSSSIATILKQLMDARTSDASREICINQLMTELEALLDQRDSLHQQEMETQKTESCRVLDGQREYYQSLLRETEEHAARALREQQVELEGLRGKVASMRGDNQELGRQIAEFTENWDECVDEKGAAVVARDRALSRVLELEEKLRRAEQDFRGIDRELKEQADRMEEAEHDAKQMSAAIRAETELCRRVQDELDAVREQLLAKDESIDSLNGQILDLQSRMSIDRSTGTPSVSPFTTISQSEGKPAPATDNNNNNKPESRRRLRIKRHIAGQSLMSELESTAAALPGAHGHKPPDVESTGQPWEFSDYAHCEGWGADTTMPDWPSGYSSLRSTCSTRSRSSTPPALSDAGDFTEESRLLSSSSAWSWPDSRQGSVSQRSERVPATRPPCRIGWAHVSEDRNEQWLHATMLTAYG</sequence>
<comment type="caution">
    <text evidence="3">The sequence shown here is derived from an EMBL/GenBank/DDBJ whole genome shotgun (WGS) entry which is preliminary data.</text>
</comment>
<feature type="region of interest" description="Disordered" evidence="2">
    <location>
        <begin position="1"/>
        <end position="47"/>
    </location>
</feature>
<dbReference type="Proteomes" id="UP000756346">
    <property type="component" value="Unassembled WGS sequence"/>
</dbReference>
<gene>
    <name evidence="3" type="ORF">B0I36DRAFT_64094</name>
</gene>
<evidence type="ECO:0000313" key="3">
    <source>
        <dbReference type="EMBL" id="KAH7037301.1"/>
    </source>
</evidence>
<evidence type="ECO:0000256" key="1">
    <source>
        <dbReference type="SAM" id="Coils"/>
    </source>
</evidence>
<dbReference type="RefSeq" id="XP_046016422.1">
    <property type="nucleotide sequence ID" value="XM_046163140.1"/>
</dbReference>
<evidence type="ECO:0000256" key="2">
    <source>
        <dbReference type="SAM" id="MobiDB-lite"/>
    </source>
</evidence>
<feature type="region of interest" description="Disordered" evidence="2">
    <location>
        <begin position="374"/>
        <end position="433"/>
    </location>
</feature>
<feature type="compositionally biased region" description="Low complexity" evidence="2">
    <location>
        <begin position="404"/>
        <end position="417"/>
    </location>
</feature>
<feature type="compositionally biased region" description="Low complexity" evidence="2">
    <location>
        <begin position="374"/>
        <end position="388"/>
    </location>
</feature>
<accession>A0A9P9BU66</accession>
<proteinExistence type="predicted"/>
<feature type="region of interest" description="Disordered" evidence="2">
    <location>
        <begin position="267"/>
        <end position="309"/>
    </location>
</feature>
<feature type="coiled-coil region" evidence="1">
    <location>
        <begin position="176"/>
        <end position="245"/>
    </location>
</feature>